<dbReference type="Gene3D" id="2.20.110.10">
    <property type="entry name" value="Histone H3 K4-specific methyltransferase SET7/9 N-terminal domain"/>
    <property type="match status" value="2"/>
</dbReference>
<feature type="domain" description="Caspase family p20" evidence="3">
    <location>
        <begin position="169"/>
        <end position="299"/>
    </location>
</feature>
<dbReference type="InterPro" id="IPR011600">
    <property type="entry name" value="Pept_C14_caspase"/>
</dbReference>
<dbReference type="InterPro" id="IPR001309">
    <property type="entry name" value="Pept_C14_p20"/>
</dbReference>
<feature type="signal peptide" evidence="2">
    <location>
        <begin position="1"/>
        <end position="20"/>
    </location>
</feature>
<dbReference type="Pfam" id="PF00656">
    <property type="entry name" value="Peptidase_C14"/>
    <property type="match status" value="1"/>
</dbReference>
<dbReference type="PANTHER" id="PTHR22576">
    <property type="entry name" value="MUCOSA ASSOCIATED LYMPHOID TISSUE LYMPHOMA TRANSLOCATION PROTEIN 1/PARACASPASE"/>
    <property type="match status" value="1"/>
</dbReference>
<organism evidence="4">
    <name type="scientific">uncultured Aureispira sp</name>
    <dbReference type="NCBI Taxonomy" id="1331704"/>
    <lineage>
        <taxon>Bacteria</taxon>
        <taxon>Pseudomonadati</taxon>
        <taxon>Bacteroidota</taxon>
        <taxon>Saprospiria</taxon>
        <taxon>Saprospirales</taxon>
        <taxon>Saprospiraceae</taxon>
        <taxon>Aureispira</taxon>
        <taxon>environmental samples</taxon>
    </lineage>
</organism>
<sequence length="398" mass="44432">MLSKQYFCSLISILIFSVLATFSFGQTGCTIGDCQNGKGRFIYDNGDKYIGEFKNSVPHGRGAYYNKDGSLYRGPFVDGKRQGYGTFIWTNGEKYIGEYQNNMRHGEGIYTFSDGTQQKGIWRNGTFLETIVEEKTEVVVANTDPLGSKKEEKYVGKFFKALSNIDTTQTRTALIIGNSLYEKAPLKNPVNDAVAMAEELQRSGFDAYVYTDLNQKTMKKAIREFGETLKERGGVGLFFYAGHGLQSDGRNFLVPVDAVIAKVQDIEFESVDLGRVLSEFEYAENDMNIIILDACRDNPYKEEFEKSKHASYNGLASIGSAPYNSFIAFSTAPGSVALDGKGVNGLYTQELLKAMSQKGPGLEDVFKRVRKNVRKSSVGRQIPWESSSVEDDFYFKIP</sequence>
<evidence type="ECO:0000256" key="1">
    <source>
        <dbReference type="ARBA" id="ARBA00022737"/>
    </source>
</evidence>
<dbReference type="Pfam" id="PF02493">
    <property type="entry name" value="MORN"/>
    <property type="match status" value="4"/>
</dbReference>
<dbReference type="InterPro" id="IPR003409">
    <property type="entry name" value="MORN"/>
</dbReference>
<evidence type="ECO:0000259" key="3">
    <source>
        <dbReference type="PROSITE" id="PS50208"/>
    </source>
</evidence>
<dbReference type="SMART" id="SM00698">
    <property type="entry name" value="MORN"/>
    <property type="match status" value="3"/>
</dbReference>
<dbReference type="InterPro" id="IPR029030">
    <property type="entry name" value="Caspase-like_dom_sf"/>
</dbReference>
<dbReference type="Gene3D" id="3.40.50.1460">
    <property type="match status" value="1"/>
</dbReference>
<dbReference type="InterPro" id="IPR052039">
    <property type="entry name" value="Caspase-related_regulators"/>
</dbReference>
<feature type="chain" id="PRO_5027851117" description="Caspase family p20 domain-containing protein" evidence="2">
    <location>
        <begin position="21"/>
        <end position="398"/>
    </location>
</feature>
<dbReference type="AlphaFoldDB" id="A0A6S6S4H0"/>
<gene>
    <name evidence="4" type="ORF">HELGO_WM28803</name>
</gene>
<reference evidence="4" key="1">
    <citation type="submission" date="2020-01" db="EMBL/GenBank/DDBJ databases">
        <authorList>
            <person name="Meier V. D."/>
            <person name="Meier V D."/>
        </authorList>
    </citation>
    <scope>NUCLEOTIDE SEQUENCE</scope>
    <source>
        <strain evidence="4">HLG_WM_MAG_10</strain>
    </source>
</reference>
<evidence type="ECO:0000256" key="2">
    <source>
        <dbReference type="SAM" id="SignalP"/>
    </source>
</evidence>
<keyword evidence="1" id="KW-0677">Repeat</keyword>
<keyword evidence="2" id="KW-0732">Signal</keyword>
<dbReference type="SUPFAM" id="SSF52129">
    <property type="entry name" value="Caspase-like"/>
    <property type="match status" value="1"/>
</dbReference>
<proteinExistence type="predicted"/>
<accession>A0A6S6S4H0</accession>
<dbReference type="GO" id="GO:0004197">
    <property type="term" value="F:cysteine-type endopeptidase activity"/>
    <property type="evidence" value="ECO:0007669"/>
    <property type="project" value="InterPro"/>
</dbReference>
<dbReference type="PANTHER" id="PTHR22576:SF37">
    <property type="entry name" value="MUCOSA-ASSOCIATED LYMPHOID TISSUE LYMPHOMA TRANSLOCATION PROTEIN 1"/>
    <property type="match status" value="1"/>
</dbReference>
<dbReference type="GO" id="GO:0006508">
    <property type="term" value="P:proteolysis"/>
    <property type="evidence" value="ECO:0007669"/>
    <property type="project" value="InterPro"/>
</dbReference>
<protein>
    <recommendedName>
        <fullName evidence="3">Caspase family p20 domain-containing protein</fullName>
    </recommendedName>
</protein>
<evidence type="ECO:0000313" key="4">
    <source>
        <dbReference type="EMBL" id="CAA6799164.1"/>
    </source>
</evidence>
<name>A0A6S6S4H0_9BACT</name>
<dbReference type="PROSITE" id="PS50208">
    <property type="entry name" value="CASPASE_P20"/>
    <property type="match status" value="1"/>
</dbReference>
<dbReference type="EMBL" id="CACVAQ010000022">
    <property type="protein sequence ID" value="CAA6799164.1"/>
    <property type="molecule type" value="Genomic_DNA"/>
</dbReference>
<dbReference type="SUPFAM" id="SSF82185">
    <property type="entry name" value="Histone H3 K4-specific methyltransferase SET7/9 N-terminal domain"/>
    <property type="match status" value="1"/>
</dbReference>